<dbReference type="AlphaFoldDB" id="A0A9P1CET8"/>
<protein>
    <submittedName>
        <fullName evidence="4">Crinkler effector protein 15</fullName>
    </submittedName>
</protein>
<evidence type="ECO:0000256" key="2">
    <source>
        <dbReference type="SAM" id="SignalP"/>
    </source>
</evidence>
<dbReference type="PANTHER" id="PTHR33129:SF1">
    <property type="entry name" value="ATP-BINDING PROTEIN"/>
    <property type="match status" value="1"/>
</dbReference>
<evidence type="ECO:0000313" key="3">
    <source>
        <dbReference type="EMBL" id="CAI3989363.1"/>
    </source>
</evidence>
<comment type="caution">
    <text evidence="3">The sequence shown here is derived from an EMBL/GenBank/DDBJ whole genome shotgun (WGS) entry which is preliminary data.</text>
</comment>
<dbReference type="OrthoDB" id="2340858at2759"/>
<feature type="compositionally biased region" description="Basic and acidic residues" evidence="1">
    <location>
        <begin position="857"/>
        <end position="866"/>
    </location>
</feature>
<gene>
    <name evidence="3" type="ORF">C1SCF055_LOCUS16444</name>
</gene>
<sequence>MVALRNARVRRYVLLCHFFCFWHFAARTLQFSALPPNTKLLKDVEHNEMPNWIREQMCDLGYDKGVSDNMAKALSFYSPSVLVEASRESLLGALQQTFPDDAQRMIMAQSLYDRIQKGISQPQPVSRQRLVSVVARVRCVLFLVDVRQRLCFCGCFAWFQVQSDVPENVKAFARALDDAELEGQILRTEKGSFKLQNVSEIWDEKQFYVRDCYTEIADIMLKKKPPVMSLLGSSGIGKSNFLVYLIWRRFQDSELKDFPVFLHQGDIIHRFQKGEEPKKVDADTLYSASAQALYIMDADIDVAHTVFCQSLWITSARRPETAAFNTEHFKKAERFSGQFFMPPWTLTEMLSAEVMALHKLNEEVVKERFGIFGGTARLVLERDETRAGVDRRRLVEAVQSADALQCLKVSSDMKAISKTTHLLVKMMPWPDFSWFDVQLSSPYVRQELVKQNRAKRAQALWDRIDDGMITGIGFALFEEEFRQFMQDKSIGKFKLRARCLTAEGKGSDTTQELQGGLEGVLISGNPAADIKDGEYYQPQSKNFPAFDSWTSQGIFQLTIADKHDITFNDSGKAMDVTKTQASKIVDALCKKHDSKAKFFFVVPQFQFDKWKTVQTVKQPEMAEKIEQWVVCFEQNLPKIGWILQTCRLAPVQEAEALRALRECCCLLTDLYELAGREAPAQPLESRAGPLEEETGPEVKIEESRETAQSSEAARARSEDPVEEKKKKKDKKRSRKKEKSASEDPGTGERSPENKVRRKRRKSIDDAEGEGPDAEHEGGRTEVKEEDANPGDTPARGVTEEEDLQERIDNFVANNPRSYELGTLPIRDRERRDSPEADPGDTSRRPPEPLHPPPGYHGRREDDDEIRRRRSPQPKKNKGRKHRTRGVKAVLEAATYFHQGCTVLGAIKGFEVREGEVSLRVTLRGTSHEGSLKMPSGAPETTYKIHPCPRAFQQEEVSDYTWHARKVRLLGLVESETGWVMKWQAVQPEKRGSQIGSKGNDKGRSVKEERRGAREGMRPWGIEETGGRPLGEELTSGVVTPGRYLCRKSYLGLPAIEEAGGRPPGGEVTSGVITLGRHNETREKSLGKDMAGEPGRTDGGYGEGMEVALCRKSYLGLPAIEEAGGRRPGDEVTSGVITPGRYNEAREKSLGKDMTGEPGRTDGGYEEGMEVALCRKSHLGLPGAAGTECFGHGCAEQSMHEAAPKWASTNSFSTRGAAAASSGFADGMALAITAEAFQSAHRKKDADQCVTGKS</sequence>
<dbReference type="EMBL" id="CAMXCT010001360">
    <property type="protein sequence ID" value="CAI3989363.1"/>
    <property type="molecule type" value="Genomic_DNA"/>
</dbReference>
<feature type="signal peptide" evidence="2">
    <location>
        <begin position="1"/>
        <end position="27"/>
    </location>
</feature>
<evidence type="ECO:0000313" key="5">
    <source>
        <dbReference type="Proteomes" id="UP001152797"/>
    </source>
</evidence>
<feature type="compositionally biased region" description="Basic residues" evidence="1">
    <location>
        <begin position="867"/>
        <end position="885"/>
    </location>
</feature>
<dbReference type="EMBL" id="CAMXCT020001360">
    <property type="protein sequence ID" value="CAL1142738.1"/>
    <property type="molecule type" value="Genomic_DNA"/>
</dbReference>
<feature type="compositionally biased region" description="Basic and acidic residues" evidence="1">
    <location>
        <begin position="713"/>
        <end position="724"/>
    </location>
</feature>
<feature type="compositionally biased region" description="Basic and acidic residues" evidence="1">
    <location>
        <begin position="825"/>
        <end position="847"/>
    </location>
</feature>
<dbReference type="PANTHER" id="PTHR33129">
    <property type="entry name" value="PROTEIN KINASE DOMAIN-CONTAINING PROTEIN-RELATED"/>
    <property type="match status" value="1"/>
</dbReference>
<dbReference type="EMBL" id="CAMXCT030001360">
    <property type="protein sequence ID" value="CAL4776675.1"/>
    <property type="molecule type" value="Genomic_DNA"/>
</dbReference>
<feature type="chain" id="PRO_5043270385" evidence="2">
    <location>
        <begin position="28"/>
        <end position="1253"/>
    </location>
</feature>
<keyword evidence="2" id="KW-0732">Signal</keyword>
<proteinExistence type="predicted"/>
<feature type="compositionally biased region" description="Basic and acidic residues" evidence="1">
    <location>
        <begin position="772"/>
        <end position="786"/>
    </location>
</feature>
<organism evidence="3">
    <name type="scientific">Cladocopium goreaui</name>
    <dbReference type="NCBI Taxonomy" id="2562237"/>
    <lineage>
        <taxon>Eukaryota</taxon>
        <taxon>Sar</taxon>
        <taxon>Alveolata</taxon>
        <taxon>Dinophyceae</taxon>
        <taxon>Suessiales</taxon>
        <taxon>Symbiodiniaceae</taxon>
        <taxon>Cladocopium</taxon>
    </lineage>
</organism>
<keyword evidence="5" id="KW-1185">Reference proteome</keyword>
<feature type="region of interest" description="Disordered" evidence="1">
    <location>
        <begin position="680"/>
        <end position="885"/>
    </location>
</feature>
<evidence type="ECO:0000313" key="4">
    <source>
        <dbReference type="EMBL" id="CAL4776675.1"/>
    </source>
</evidence>
<reference evidence="3" key="1">
    <citation type="submission" date="2022-10" db="EMBL/GenBank/DDBJ databases">
        <authorList>
            <person name="Chen Y."/>
            <person name="Dougan E. K."/>
            <person name="Chan C."/>
            <person name="Rhodes N."/>
            <person name="Thang M."/>
        </authorList>
    </citation>
    <scope>NUCLEOTIDE SEQUENCE</scope>
</reference>
<reference evidence="4 5" key="2">
    <citation type="submission" date="2024-05" db="EMBL/GenBank/DDBJ databases">
        <authorList>
            <person name="Chen Y."/>
            <person name="Shah S."/>
            <person name="Dougan E. K."/>
            <person name="Thang M."/>
            <person name="Chan C."/>
        </authorList>
    </citation>
    <scope>NUCLEOTIDE SEQUENCE [LARGE SCALE GENOMIC DNA]</scope>
</reference>
<name>A0A9P1CET8_9DINO</name>
<feature type="compositionally biased region" description="Basic and acidic residues" evidence="1">
    <location>
        <begin position="696"/>
        <end position="705"/>
    </location>
</feature>
<feature type="compositionally biased region" description="Basic residues" evidence="1">
    <location>
        <begin position="725"/>
        <end position="737"/>
    </location>
</feature>
<dbReference type="Proteomes" id="UP001152797">
    <property type="component" value="Unassembled WGS sequence"/>
</dbReference>
<accession>A0A9P1CET8</accession>
<evidence type="ECO:0000256" key="1">
    <source>
        <dbReference type="SAM" id="MobiDB-lite"/>
    </source>
</evidence>
<feature type="region of interest" description="Disordered" evidence="1">
    <location>
        <begin position="989"/>
        <end position="1033"/>
    </location>
</feature>
<feature type="compositionally biased region" description="Basic and acidic residues" evidence="1">
    <location>
        <begin position="998"/>
        <end position="1016"/>
    </location>
</feature>
<dbReference type="InterPro" id="IPR052980">
    <property type="entry name" value="Crinkler_effector"/>
</dbReference>